<dbReference type="AlphaFoldDB" id="A0AAJ6DFC6"/>
<evidence type="ECO:0000313" key="2">
    <source>
        <dbReference type="EMBL" id="WGH94393.1"/>
    </source>
</evidence>
<keyword evidence="3" id="KW-1185">Reference proteome</keyword>
<dbReference type="GeneID" id="83695626"/>
<name>A0AAJ6DFC6_9MICC</name>
<reference evidence="2 3" key="1">
    <citation type="submission" date="2023-03" db="EMBL/GenBank/DDBJ databases">
        <title>Complete genome sequences of several Auritidibacter ignavus strains isolated from ear infections.</title>
        <authorList>
            <person name="Baehr T."/>
            <person name="Baumhoegger A.M."/>
        </authorList>
    </citation>
    <scope>NUCLEOTIDE SEQUENCE [LARGE SCALE GENOMIC DNA]</scope>
    <source>
        <strain evidence="2 3">BABAE-6</strain>
    </source>
</reference>
<accession>A0AAJ6DFC6</accession>
<organism evidence="2 3">
    <name type="scientific">Auritidibacter ignavus</name>
    <dbReference type="NCBI Taxonomy" id="678932"/>
    <lineage>
        <taxon>Bacteria</taxon>
        <taxon>Bacillati</taxon>
        <taxon>Actinomycetota</taxon>
        <taxon>Actinomycetes</taxon>
        <taxon>Micrococcales</taxon>
        <taxon>Micrococcaceae</taxon>
        <taxon>Auritidibacter</taxon>
    </lineage>
</organism>
<dbReference type="Proteomes" id="UP001224674">
    <property type="component" value="Chromosome"/>
</dbReference>
<dbReference type="RefSeq" id="WP_110099378.1">
    <property type="nucleotide sequence ID" value="NZ_CP122563.1"/>
</dbReference>
<evidence type="ECO:0000313" key="3">
    <source>
        <dbReference type="Proteomes" id="UP001224674"/>
    </source>
</evidence>
<feature type="region of interest" description="Disordered" evidence="1">
    <location>
        <begin position="1"/>
        <end position="56"/>
    </location>
</feature>
<dbReference type="EMBL" id="CP122566">
    <property type="protein sequence ID" value="WGH94393.1"/>
    <property type="molecule type" value="Genomic_DNA"/>
</dbReference>
<sequence length="112" mass="11645">MFYEIHPEAARSTISQTSSKIPEIESANDSLESQASSLGGQLSYSPQTSGALNGDVSQAFQSAGEALVSMLQNNISATTEAVNEYGNGDQAMCVAADGALQQVNVTDMPGVR</sequence>
<gene>
    <name evidence="2" type="ORF">QDX21_06335</name>
</gene>
<protein>
    <submittedName>
        <fullName evidence="2">Uncharacterized protein</fullName>
    </submittedName>
</protein>
<feature type="compositionally biased region" description="Polar residues" evidence="1">
    <location>
        <begin position="27"/>
        <end position="56"/>
    </location>
</feature>
<proteinExistence type="predicted"/>
<evidence type="ECO:0000256" key="1">
    <source>
        <dbReference type="SAM" id="MobiDB-lite"/>
    </source>
</evidence>